<dbReference type="EMBL" id="MVFC01000001">
    <property type="protein sequence ID" value="OON82935.1"/>
    <property type="molecule type" value="Genomic_DNA"/>
</dbReference>
<organism evidence="1 2">
    <name type="scientific">Streptomyces tsukubensis</name>
    <dbReference type="NCBI Taxonomy" id="83656"/>
    <lineage>
        <taxon>Bacteria</taxon>
        <taxon>Bacillati</taxon>
        <taxon>Actinomycetota</taxon>
        <taxon>Actinomycetes</taxon>
        <taxon>Kitasatosporales</taxon>
        <taxon>Streptomycetaceae</taxon>
        <taxon>Streptomyces</taxon>
    </lineage>
</organism>
<dbReference type="AlphaFoldDB" id="A0A1V4AGY2"/>
<comment type="caution">
    <text evidence="1">The sequence shown here is derived from an EMBL/GenBank/DDBJ whole genome shotgun (WGS) entry which is preliminary data.</text>
</comment>
<dbReference type="RefSeq" id="WP_077964299.1">
    <property type="nucleotide sequence ID" value="NZ_CP045178.1"/>
</dbReference>
<protein>
    <submittedName>
        <fullName evidence="1">Uncharacterized protein</fullName>
    </submittedName>
</protein>
<proteinExistence type="predicted"/>
<dbReference type="OrthoDB" id="4174829at2"/>
<gene>
    <name evidence="1" type="ORF">B1H18_02705</name>
</gene>
<evidence type="ECO:0000313" key="1">
    <source>
        <dbReference type="EMBL" id="OON82935.1"/>
    </source>
</evidence>
<sequence length="136" mass="14595">MRAVTEAYGREEICRGSVHLIGVIAAQLLGPPGEGRGEESVDPLRSFIPAVLARLSRFGAMDGRQLPMVAGVLTAAVLGRPTVAWRDQYGPVTPPECLAPGCTVWLLADLYDFSQERPGALDELLTASFRDIGTED</sequence>
<dbReference type="Proteomes" id="UP000190539">
    <property type="component" value="Unassembled WGS sequence"/>
</dbReference>
<reference evidence="1 2" key="1">
    <citation type="submission" date="2017-02" db="EMBL/GenBank/DDBJ databases">
        <title>Draft Genome Sequence of Streptomyces tsukubaensis F601, a Producer of the immunosuppressant tacrolimus FK506.</title>
        <authorList>
            <person name="Zong G."/>
            <person name="Zhong C."/>
            <person name="Fu J."/>
            <person name="Qin R."/>
            <person name="Cao G."/>
        </authorList>
    </citation>
    <scope>NUCLEOTIDE SEQUENCE [LARGE SCALE GENOMIC DNA]</scope>
    <source>
        <strain evidence="1 2">F601</strain>
    </source>
</reference>
<accession>A0A1V4AGY2</accession>
<keyword evidence="2" id="KW-1185">Reference proteome</keyword>
<name>A0A1V4AGY2_9ACTN</name>
<evidence type="ECO:0000313" key="2">
    <source>
        <dbReference type="Proteomes" id="UP000190539"/>
    </source>
</evidence>